<keyword evidence="7" id="KW-0378">Hydrolase</keyword>
<keyword evidence="15" id="KW-1185">Reference proteome</keyword>
<dbReference type="Gene3D" id="1.10.150.670">
    <property type="entry name" value="Crossover junction endonuclease EME1, DNA-binding domain"/>
    <property type="match status" value="1"/>
</dbReference>
<evidence type="ECO:0000256" key="2">
    <source>
        <dbReference type="ARBA" id="ARBA00004123"/>
    </source>
</evidence>
<dbReference type="GO" id="GO:0046872">
    <property type="term" value="F:metal ion binding"/>
    <property type="evidence" value="ECO:0007669"/>
    <property type="project" value="UniProtKB-KW"/>
</dbReference>
<dbReference type="GO" id="GO:0008821">
    <property type="term" value="F:crossover junction DNA endonuclease activity"/>
    <property type="evidence" value="ECO:0007669"/>
    <property type="project" value="TreeGrafter"/>
</dbReference>
<proteinExistence type="predicted"/>
<keyword evidence="5" id="KW-0255">Endonuclease</keyword>
<evidence type="ECO:0000256" key="13">
    <source>
        <dbReference type="SAM" id="MobiDB-lite"/>
    </source>
</evidence>
<evidence type="ECO:0000256" key="10">
    <source>
        <dbReference type="ARBA" id="ARBA00023204"/>
    </source>
</evidence>
<keyword evidence="4" id="KW-0479">Metal-binding</keyword>
<keyword evidence="11" id="KW-0539">Nucleus</keyword>
<protein>
    <submittedName>
        <fullName evidence="14">Uncharacterized protein</fullName>
    </submittedName>
</protein>
<feature type="compositionally biased region" description="Low complexity" evidence="13">
    <location>
        <begin position="48"/>
        <end position="59"/>
    </location>
</feature>
<dbReference type="PANTHER" id="PTHR21077:SF5">
    <property type="entry name" value="CROSSOVER JUNCTION ENDONUCLEASE MMS4"/>
    <property type="match status" value="1"/>
</dbReference>
<dbReference type="GO" id="GO:0000712">
    <property type="term" value="P:resolution of meiotic recombination intermediates"/>
    <property type="evidence" value="ECO:0007669"/>
    <property type="project" value="TreeGrafter"/>
</dbReference>
<dbReference type="AlphaFoldDB" id="A0A2N1J730"/>
<reference evidence="14 15" key="1">
    <citation type="submission" date="2017-10" db="EMBL/GenBank/DDBJ databases">
        <title>A novel species of cold-tolerant Malassezia isolated from bats.</title>
        <authorList>
            <person name="Lorch J.M."/>
            <person name="Palmer J.M."/>
            <person name="Vanderwolf K.J."/>
            <person name="Schmidt K.Z."/>
            <person name="Verant M.L."/>
            <person name="Weller T.J."/>
            <person name="Blehert D.S."/>
        </authorList>
    </citation>
    <scope>NUCLEOTIDE SEQUENCE [LARGE SCALE GENOMIC DNA]</scope>
    <source>
        <strain evidence="14 15">NWHC:44797-103</strain>
    </source>
</reference>
<keyword evidence="12" id="KW-0469">Meiosis</keyword>
<evidence type="ECO:0000256" key="11">
    <source>
        <dbReference type="ARBA" id="ARBA00023242"/>
    </source>
</evidence>
<dbReference type="OrthoDB" id="343092at2759"/>
<keyword evidence="6" id="KW-0227">DNA damage</keyword>
<dbReference type="Gene3D" id="3.40.50.10130">
    <property type="match status" value="1"/>
</dbReference>
<keyword evidence="3" id="KW-0540">Nuclease</keyword>
<evidence type="ECO:0000256" key="3">
    <source>
        <dbReference type="ARBA" id="ARBA00022722"/>
    </source>
</evidence>
<dbReference type="GO" id="GO:0031573">
    <property type="term" value="P:mitotic intra-S DNA damage checkpoint signaling"/>
    <property type="evidence" value="ECO:0007669"/>
    <property type="project" value="TreeGrafter"/>
</dbReference>
<feature type="region of interest" description="Disordered" evidence="13">
    <location>
        <begin position="34"/>
        <end position="71"/>
    </location>
</feature>
<comment type="cofactor">
    <cofactor evidence="1">
        <name>Mg(2+)</name>
        <dbReference type="ChEBI" id="CHEBI:18420"/>
    </cofactor>
</comment>
<evidence type="ECO:0000256" key="5">
    <source>
        <dbReference type="ARBA" id="ARBA00022759"/>
    </source>
</evidence>
<comment type="subcellular location">
    <subcellularLocation>
        <location evidence="2">Nucleus</location>
    </subcellularLocation>
</comment>
<dbReference type="EMBL" id="KZ454995">
    <property type="protein sequence ID" value="PKI82368.1"/>
    <property type="molecule type" value="Genomic_DNA"/>
</dbReference>
<evidence type="ECO:0000256" key="12">
    <source>
        <dbReference type="ARBA" id="ARBA00023254"/>
    </source>
</evidence>
<feature type="region of interest" description="Disordered" evidence="13">
    <location>
        <begin position="402"/>
        <end position="430"/>
    </location>
</feature>
<dbReference type="Pfam" id="PF21292">
    <property type="entry name" value="EME1-MUS81_C"/>
    <property type="match status" value="1"/>
</dbReference>
<gene>
    <name evidence="14" type="ORF">MVES_003576</name>
</gene>
<dbReference type="GO" id="GO:0006302">
    <property type="term" value="P:double-strand break repair"/>
    <property type="evidence" value="ECO:0007669"/>
    <property type="project" value="TreeGrafter"/>
</dbReference>
<dbReference type="GO" id="GO:0048476">
    <property type="term" value="C:Holliday junction resolvase complex"/>
    <property type="evidence" value="ECO:0007669"/>
    <property type="project" value="InterPro"/>
</dbReference>
<keyword evidence="10" id="KW-0234">DNA repair</keyword>
<dbReference type="InterPro" id="IPR042530">
    <property type="entry name" value="EME1/EME2_C"/>
</dbReference>
<keyword evidence="9" id="KW-0233">DNA recombination</keyword>
<evidence type="ECO:0000256" key="1">
    <source>
        <dbReference type="ARBA" id="ARBA00001946"/>
    </source>
</evidence>
<dbReference type="STRING" id="2020962.A0A2N1J730"/>
<evidence type="ECO:0000256" key="9">
    <source>
        <dbReference type="ARBA" id="ARBA00023172"/>
    </source>
</evidence>
<dbReference type="PANTHER" id="PTHR21077">
    <property type="entry name" value="EME1 PROTEIN"/>
    <property type="match status" value="1"/>
</dbReference>
<dbReference type="Proteomes" id="UP000232875">
    <property type="component" value="Unassembled WGS sequence"/>
</dbReference>
<dbReference type="GO" id="GO:0005634">
    <property type="term" value="C:nucleus"/>
    <property type="evidence" value="ECO:0007669"/>
    <property type="project" value="UniProtKB-SubCell"/>
</dbReference>
<name>A0A2N1J730_9BASI</name>
<evidence type="ECO:0000256" key="6">
    <source>
        <dbReference type="ARBA" id="ARBA00022763"/>
    </source>
</evidence>
<evidence type="ECO:0000313" key="14">
    <source>
        <dbReference type="EMBL" id="PKI82368.1"/>
    </source>
</evidence>
<evidence type="ECO:0000256" key="7">
    <source>
        <dbReference type="ARBA" id="ARBA00022801"/>
    </source>
</evidence>
<evidence type="ECO:0000256" key="8">
    <source>
        <dbReference type="ARBA" id="ARBA00022842"/>
    </source>
</evidence>
<dbReference type="GO" id="GO:0031297">
    <property type="term" value="P:replication fork processing"/>
    <property type="evidence" value="ECO:0007669"/>
    <property type="project" value="TreeGrafter"/>
</dbReference>
<dbReference type="InterPro" id="IPR033310">
    <property type="entry name" value="Mms4/EME1/EME2"/>
</dbReference>
<evidence type="ECO:0000313" key="15">
    <source>
        <dbReference type="Proteomes" id="UP000232875"/>
    </source>
</evidence>
<organism evidence="14 15">
    <name type="scientific">Malassezia vespertilionis</name>
    <dbReference type="NCBI Taxonomy" id="2020962"/>
    <lineage>
        <taxon>Eukaryota</taxon>
        <taxon>Fungi</taxon>
        <taxon>Dikarya</taxon>
        <taxon>Basidiomycota</taxon>
        <taxon>Ustilaginomycotina</taxon>
        <taxon>Malasseziomycetes</taxon>
        <taxon>Malasseziales</taxon>
        <taxon>Malasseziaceae</taxon>
        <taxon>Malassezia</taxon>
    </lineage>
</organism>
<accession>A0A2N1J730</accession>
<sequence>MHTPSSDASLSLPSPRQLARMQLGEVHRAAYPESPTLVARAHHESATPLKPSPLFFPSSSPDPFPPVRPQRRQRMTVEERAAKKEERLAALAQQQRWRNANRVRQRRLDTMQDLIVKVDADLMEPGGALEHCFAALREKITGDGATVEAVYSDLGSHLVQRAQFYTIAFARRIRSVYDPLQKLWAPLDEEQIQQEPTVLCVLKPDELFASISDGTLVPRIEACGKLQRIVVLVGIDAYLRKERLEQTREYTRIVRQRVHQSNSDARAEPPTQGTAAILDTTLLELQLLHSCHIMRFAESEVAEWLYSIACEVSIRPYRLLEKDKTAPSRVQRTFTGKSHLATYQAMLEQIPRCSAHAIRAITHAYPTLRALSDAYGKCRSYEEAALLLANLSFTTGNSSRNIGPQLSKRVHHSIQAQDPRANADGPSHVR</sequence>
<evidence type="ECO:0000256" key="4">
    <source>
        <dbReference type="ARBA" id="ARBA00022723"/>
    </source>
</evidence>
<keyword evidence="8" id="KW-0460">Magnesium</keyword>